<dbReference type="Proteomes" id="UP000000370">
    <property type="component" value="Chromosome"/>
</dbReference>
<name>A9KHP9_LACP7</name>
<keyword evidence="3" id="KW-1185">Reference proteome</keyword>
<organism evidence="2 3">
    <name type="scientific">Lachnoclostridium phytofermentans (strain ATCC 700394 / DSM 18823 / ISDg)</name>
    <name type="common">Clostridium phytofermentans</name>
    <dbReference type="NCBI Taxonomy" id="357809"/>
    <lineage>
        <taxon>Bacteria</taxon>
        <taxon>Bacillati</taxon>
        <taxon>Bacillota</taxon>
        <taxon>Clostridia</taxon>
        <taxon>Lachnospirales</taxon>
        <taxon>Lachnospiraceae</taxon>
    </lineage>
</organism>
<dbReference type="STRING" id="357809.Cphy_1966"/>
<dbReference type="InterPro" id="IPR029063">
    <property type="entry name" value="SAM-dependent_MTases_sf"/>
</dbReference>
<dbReference type="GO" id="GO:0008168">
    <property type="term" value="F:methyltransferase activity"/>
    <property type="evidence" value="ECO:0007669"/>
    <property type="project" value="UniProtKB-KW"/>
</dbReference>
<dbReference type="AlphaFoldDB" id="A9KHP9"/>
<dbReference type="KEGG" id="cpy:Cphy_1966"/>
<reference evidence="3" key="1">
    <citation type="submission" date="2007-11" db="EMBL/GenBank/DDBJ databases">
        <title>Complete genome sequence of Clostridium phytofermentans ISDg.</title>
        <authorList>
            <person name="Leschine S.B."/>
            <person name="Warnick T.A."/>
            <person name="Blanchard J.L."/>
            <person name="Schnell D.J."/>
            <person name="Petit E.L."/>
            <person name="LaTouf W.G."/>
            <person name="Copeland A."/>
            <person name="Lucas S."/>
            <person name="Lapidus A."/>
            <person name="Barry K."/>
            <person name="Glavina del Rio T."/>
            <person name="Dalin E."/>
            <person name="Tice H."/>
            <person name="Pitluck S."/>
            <person name="Kiss H."/>
            <person name="Brettin T."/>
            <person name="Bruce D."/>
            <person name="Detter J.C."/>
            <person name="Han C."/>
            <person name="Kuske C."/>
            <person name="Schmutz J."/>
            <person name="Larimer F."/>
            <person name="Land M."/>
            <person name="Hauser L."/>
            <person name="Kyrpides N."/>
            <person name="Kim E.A."/>
            <person name="Richardson P."/>
        </authorList>
    </citation>
    <scope>NUCLEOTIDE SEQUENCE [LARGE SCALE GENOMIC DNA]</scope>
    <source>
        <strain evidence="3">ATCC 700394 / DSM 18823 / ISDg</strain>
    </source>
</reference>
<feature type="domain" description="Methyltransferase" evidence="1">
    <location>
        <begin position="42"/>
        <end position="138"/>
    </location>
</feature>
<protein>
    <submittedName>
        <fullName evidence="2">Methyltransferase type 11</fullName>
    </submittedName>
</protein>
<dbReference type="GO" id="GO:0032259">
    <property type="term" value="P:methylation"/>
    <property type="evidence" value="ECO:0007669"/>
    <property type="project" value="UniProtKB-KW"/>
</dbReference>
<dbReference type="SUPFAM" id="SSF53335">
    <property type="entry name" value="S-adenosyl-L-methionine-dependent methyltransferases"/>
    <property type="match status" value="1"/>
</dbReference>
<keyword evidence="2" id="KW-0808">Transferase</keyword>
<keyword evidence="2" id="KW-0489">Methyltransferase</keyword>
<dbReference type="InterPro" id="IPR041698">
    <property type="entry name" value="Methyltransf_25"/>
</dbReference>
<dbReference type="eggNOG" id="COG2227">
    <property type="taxonomic scope" value="Bacteria"/>
</dbReference>
<evidence type="ECO:0000313" key="2">
    <source>
        <dbReference type="EMBL" id="ABX42334.1"/>
    </source>
</evidence>
<accession>A9KHP9</accession>
<evidence type="ECO:0000313" key="3">
    <source>
        <dbReference type="Proteomes" id="UP000000370"/>
    </source>
</evidence>
<dbReference type="EMBL" id="CP000885">
    <property type="protein sequence ID" value="ABX42334.1"/>
    <property type="molecule type" value="Genomic_DNA"/>
</dbReference>
<dbReference type="PANTHER" id="PTHR43591">
    <property type="entry name" value="METHYLTRANSFERASE"/>
    <property type="match status" value="1"/>
</dbReference>
<dbReference type="CDD" id="cd02440">
    <property type="entry name" value="AdoMet_MTases"/>
    <property type="match status" value="1"/>
</dbReference>
<dbReference type="Gene3D" id="3.40.50.150">
    <property type="entry name" value="Vaccinia Virus protein VP39"/>
    <property type="match status" value="1"/>
</dbReference>
<dbReference type="HOGENOM" id="CLU_1282441_0_0_9"/>
<gene>
    <name evidence="2" type="ordered locus">Cphy_1966</name>
</gene>
<dbReference type="Pfam" id="PF13649">
    <property type="entry name" value="Methyltransf_25"/>
    <property type="match status" value="1"/>
</dbReference>
<sequence length="215" mass="24653">MSQNSVNQWYETKDNVNEMKSWKGLKIWEKEVISHFPKNASILNIGCGLGREAFALSDLGFSVVGIDISHSIITEVTALAESTGYSIPFYPYDGRHIPFDDNTFDVIILWAQTFGLLYGADYKQSFFSECNRLLRKDGILSFSGHDYEYISDTHELCLEGRKFYPYSSKEIYWETFLPDELSSYAKQNNFTILLSGRGEIYKPEDGVILHCLCKK</sequence>
<evidence type="ECO:0000259" key="1">
    <source>
        <dbReference type="Pfam" id="PF13649"/>
    </source>
</evidence>
<dbReference type="RefSeq" id="WP_012199988.1">
    <property type="nucleotide sequence ID" value="NC_010001.1"/>
</dbReference>
<proteinExistence type="predicted"/>
<dbReference type="OrthoDB" id="9804312at2"/>
<dbReference type="PANTHER" id="PTHR43591:SF24">
    <property type="entry name" value="2-METHOXY-6-POLYPRENYL-1,4-BENZOQUINOL METHYLASE, MITOCHONDRIAL"/>
    <property type="match status" value="1"/>
</dbReference>